<keyword evidence="1" id="KW-0812">Transmembrane</keyword>
<keyword evidence="1" id="KW-1133">Transmembrane helix</keyword>
<protein>
    <recommendedName>
        <fullName evidence="3">Fungal lipase-type domain-containing protein</fullName>
    </recommendedName>
</protein>
<dbReference type="InterPro" id="IPR029058">
    <property type="entry name" value="AB_hydrolase_fold"/>
</dbReference>
<organism evidence="4 5">
    <name type="scientific">Mycoplasmopsis glycophila</name>
    <dbReference type="NCBI Taxonomy" id="171285"/>
    <lineage>
        <taxon>Bacteria</taxon>
        <taxon>Bacillati</taxon>
        <taxon>Mycoplasmatota</taxon>
        <taxon>Mycoplasmoidales</taxon>
        <taxon>Metamycoplasmataceae</taxon>
        <taxon>Mycoplasmopsis</taxon>
    </lineage>
</organism>
<sequence>MRKNNKLKLLLVSLSALGSFFVTASTNETYENIQPLTSETAQKIYAGEISMADGYYDSSLIKTSILNPDGDDDEDGLLNKEEVYTYEKDSKLYYGLNSHPHLADTDGDGITDDQDTHKLSWDLSDRDMLFFQELAYRNKSVLFYMFNNDNFLDFKDNVQQALNLEKQGKYSGENQRFMLNAYTNMQYEFSRYWQPVYSFDESNGYQATWFTNQSDFPFIESQTLNVLAIAGTNNPNDFDDDIDLAAGAKRPSQLSDNINKATWYWQDWNIRKKFFNPSDPKFNSQKIKWLDQRGKPSIATVGHSLGGYLANGYAALLLENKKDNSYSNNYLGAWSFNAPAIKDSSLANYVNTWIREGKSHNFVTAQDNMPSHFSNAITVGDGGHTNKSFFKKPIVDKYFVNGIRKGSETILNPQPQLKDLALAKQILSVNYIRNNSTLKSFESVFTSQVKYKNKIQENIPKGYKFKDENALNNLSLFSQNLEIVPINHKIVYNFTFNGRPVHTFDQTEFTVNVETNNYKVPSIPPYPSSITKRYAIKGYDSVPIVTDFTKDSIFNLELIEVENKATTKITFVDHATNKQIGEKLTATTYPGEDIYWENAWNDVNYRLLDPESYPTWGKENIIDLELIPFEQNIIFKMDNKEIGREQFITKVTDQLHSFSLPKSKLPHKLYEQISINEQERNNTFATWVVNLREVDEPKHEVIVRLLDPLSRDVLVVQKFQKWSDEKITQSEINLPNHYEFSDKSSYDALETQDIILKRKEYTLTYQFVLEGETISTDVIETEYLGDYELPNVPSSNTNDFVYQTKNQLRKIENIDKNQTIVVELTKLQLQTTINYVWDGHNVASQELQKAPSYNIQVSDLSVPENYTLVNSNIVNIKTGQTNNLEVNKVQKTVFVSYFIDQTEIATQKITKDFDYVITSSSLSIPTGYSLKNPNQVFDMNHNHNIDLVRKEYVLTYEFWFEDHKISSEQITVSYGKEYQLPPLPFSNLNDYGYKTLNEYKPLKTVESNQVVKIFLIKDELVTTINYFDQEQNLIQSQQINKAPSYKVKHSDLVLPLNYHIENPNTLEIHTGQINSVILSKNLLETQITLKYQNNAIETRRLEIPFDEHLFASSLVAPKGYEIKDLNLIINAGQNYEIELNKKSYILTYEFRFNDKIISVNKVPVLYHESYTLPSLPSSNSNDFSYRTKNTYQPILNVEKDQEIIVDLEKDQVATTIEYLNDANEILETQKFWKAPNYQITSKDLNIPNGYALKDPNIQITIGQNNKVAVTNLVATTTFNFVDNEQLISSITLKQAQNSQIAFSSLQLPFGYLARDPQESYLAGQTYTINVEKETFTLTYEYFFENTKVASVSLKVKFHEEYNLPELPISTSNLYDFGLVDPNSYKAINNVEQSETYRIYLAKKQVETIFEYYYNDKKLGTQQFYSSSKYTPSTSDLILPAGYVLKTSDLVLESGKINQILVQEASSATTFIFKYEDQVIKTQTLERNSKNKILLTELDVPNGYVIINPQNEYDPKATYEIVLNKKQFHITYNFYYEGDLIAIEKVNVLFEGTYELPPVPNSNSDEYHYIPISNYVVLENVNEDQIVNVQLEKSTDVTTLIFVFDNKILHRQSISKSEFNNFNNTMWEITEHYIATNPNITIIKGQENIINLQEEMVVSHIVLRFKDKIIKEITITHKYNEPINLEDLDLPEEYVLPKGLNLYQLDGIYTIELQMKNNSSGNWKPLVIGLSLAVILIISSIITALKVGKAKMLLMLTKIWKTISFKK</sequence>
<dbReference type="KEGG" id="mgly:NCTC10194_00720"/>
<reference evidence="4 5" key="1">
    <citation type="submission" date="2019-01" db="EMBL/GenBank/DDBJ databases">
        <authorList>
            <consortium name="Pathogen Informatics"/>
        </authorList>
    </citation>
    <scope>NUCLEOTIDE SEQUENCE [LARGE SCALE GENOMIC DNA]</scope>
    <source>
        <strain evidence="4 5">NCTC10194</strain>
    </source>
</reference>
<dbReference type="Pfam" id="PF01764">
    <property type="entry name" value="Lipase_3"/>
    <property type="match status" value="1"/>
</dbReference>
<name>A0A449AWQ0_9BACT</name>
<accession>A0A449AWQ0</accession>
<feature type="signal peptide" evidence="2">
    <location>
        <begin position="1"/>
        <end position="24"/>
    </location>
</feature>
<keyword evidence="1" id="KW-0472">Membrane</keyword>
<dbReference type="SUPFAM" id="SSF53474">
    <property type="entry name" value="alpha/beta-Hydrolases"/>
    <property type="match status" value="1"/>
</dbReference>
<dbReference type="RefSeq" id="WP_027333866.1">
    <property type="nucleotide sequence ID" value="NZ_LR215024.1"/>
</dbReference>
<feature type="chain" id="PRO_5018968197" description="Fungal lipase-type domain-containing protein" evidence="2">
    <location>
        <begin position="25"/>
        <end position="1766"/>
    </location>
</feature>
<feature type="domain" description="Fungal lipase-type" evidence="3">
    <location>
        <begin position="288"/>
        <end position="371"/>
    </location>
</feature>
<dbReference type="Gene3D" id="3.40.50.1820">
    <property type="entry name" value="alpha/beta hydrolase"/>
    <property type="match status" value="1"/>
</dbReference>
<dbReference type="EMBL" id="LR215024">
    <property type="protein sequence ID" value="VEU71204.1"/>
    <property type="molecule type" value="Genomic_DNA"/>
</dbReference>
<keyword evidence="5" id="KW-1185">Reference proteome</keyword>
<evidence type="ECO:0000256" key="2">
    <source>
        <dbReference type="SAM" id="SignalP"/>
    </source>
</evidence>
<keyword evidence="2" id="KW-0732">Signal</keyword>
<gene>
    <name evidence="4" type="ORF">NCTC10194_00720</name>
</gene>
<evidence type="ECO:0000313" key="5">
    <source>
        <dbReference type="Proteomes" id="UP000290815"/>
    </source>
</evidence>
<dbReference type="GO" id="GO:0006629">
    <property type="term" value="P:lipid metabolic process"/>
    <property type="evidence" value="ECO:0007669"/>
    <property type="project" value="InterPro"/>
</dbReference>
<proteinExistence type="predicted"/>
<dbReference type="InterPro" id="IPR002921">
    <property type="entry name" value="Fungal_lipase-type"/>
</dbReference>
<evidence type="ECO:0000259" key="3">
    <source>
        <dbReference type="Pfam" id="PF01764"/>
    </source>
</evidence>
<dbReference type="Proteomes" id="UP000290815">
    <property type="component" value="Chromosome"/>
</dbReference>
<evidence type="ECO:0000256" key="1">
    <source>
        <dbReference type="SAM" id="Phobius"/>
    </source>
</evidence>
<evidence type="ECO:0000313" key="4">
    <source>
        <dbReference type="EMBL" id="VEU71204.1"/>
    </source>
</evidence>
<feature type="transmembrane region" description="Helical" evidence="1">
    <location>
        <begin position="1725"/>
        <end position="1744"/>
    </location>
</feature>